<gene>
    <name evidence="2" type="ORF">RIMI_LOCUS23418259</name>
</gene>
<dbReference type="InterPro" id="IPR016135">
    <property type="entry name" value="UBQ-conjugating_enzyme/RWD"/>
</dbReference>
<dbReference type="CDD" id="cd24163">
    <property type="entry name" value="RWDD2_C"/>
    <property type="match status" value="1"/>
</dbReference>
<dbReference type="PANTHER" id="PTHR15955">
    <property type="entry name" value="RWD DOMAIN CONTAINING PROTEIN 2"/>
    <property type="match status" value="1"/>
</dbReference>
<protein>
    <recommendedName>
        <fullName evidence="1">RWD domain-containing protein</fullName>
    </recommendedName>
</protein>
<comment type="caution">
    <text evidence="2">The sequence shown here is derived from an EMBL/GenBank/DDBJ whole genome shotgun (WGS) entry which is preliminary data.</text>
</comment>
<feature type="domain" description="RWD" evidence="1">
    <location>
        <begin position="46"/>
        <end position="166"/>
    </location>
</feature>
<dbReference type="InterPro" id="IPR059181">
    <property type="entry name" value="RWDD2A-B_C"/>
</dbReference>
<dbReference type="PROSITE" id="PS50908">
    <property type="entry name" value="RWD"/>
    <property type="match status" value="1"/>
</dbReference>
<dbReference type="InterPro" id="IPR006575">
    <property type="entry name" value="RWD_dom"/>
</dbReference>
<proteinExistence type="predicted"/>
<accession>A0ABN9MPU2</accession>
<dbReference type="PIRSF" id="PIRSF038021">
    <property type="entry name" value="UCP038021_RWDD2"/>
    <property type="match status" value="1"/>
</dbReference>
<dbReference type="InterPro" id="IPR017359">
    <property type="entry name" value="Phi-like"/>
</dbReference>
<dbReference type="SUPFAM" id="SSF54495">
    <property type="entry name" value="UBC-like"/>
    <property type="match status" value="1"/>
</dbReference>
<evidence type="ECO:0000313" key="2">
    <source>
        <dbReference type="EMBL" id="CAJ0968780.1"/>
    </source>
</evidence>
<dbReference type="CDD" id="cd23829">
    <property type="entry name" value="RWD_RWDD2"/>
    <property type="match status" value="1"/>
</dbReference>
<dbReference type="Pfam" id="PF05773">
    <property type="entry name" value="RWD"/>
    <property type="match status" value="1"/>
</dbReference>
<dbReference type="Gene3D" id="3.10.110.10">
    <property type="entry name" value="Ubiquitin Conjugating Enzyme"/>
    <property type="match status" value="1"/>
</dbReference>
<name>A0ABN9MPU2_9NEOB</name>
<organism evidence="2 3">
    <name type="scientific">Ranitomeya imitator</name>
    <name type="common">mimic poison frog</name>
    <dbReference type="NCBI Taxonomy" id="111125"/>
    <lineage>
        <taxon>Eukaryota</taxon>
        <taxon>Metazoa</taxon>
        <taxon>Chordata</taxon>
        <taxon>Craniata</taxon>
        <taxon>Vertebrata</taxon>
        <taxon>Euteleostomi</taxon>
        <taxon>Amphibia</taxon>
        <taxon>Batrachia</taxon>
        <taxon>Anura</taxon>
        <taxon>Neobatrachia</taxon>
        <taxon>Hyloidea</taxon>
        <taxon>Dendrobatidae</taxon>
        <taxon>Dendrobatinae</taxon>
        <taxon>Ranitomeya</taxon>
    </lineage>
</organism>
<dbReference type="Proteomes" id="UP001176940">
    <property type="component" value="Unassembled WGS sequence"/>
</dbReference>
<evidence type="ECO:0000259" key="1">
    <source>
        <dbReference type="PROSITE" id="PS50908"/>
    </source>
</evidence>
<reference evidence="2" key="1">
    <citation type="submission" date="2023-07" db="EMBL/GenBank/DDBJ databases">
        <authorList>
            <person name="Stuckert A."/>
        </authorList>
    </citation>
    <scope>NUCLEOTIDE SEQUENCE</scope>
</reference>
<keyword evidence="3" id="KW-1185">Reference proteome</keyword>
<evidence type="ECO:0000313" key="3">
    <source>
        <dbReference type="Proteomes" id="UP001176940"/>
    </source>
</evidence>
<dbReference type="PANTHER" id="PTHR15955:SF3">
    <property type="entry name" value="RWD DOMAIN-CONTAINING PROTEIN 2A"/>
    <property type="match status" value="1"/>
</dbReference>
<dbReference type="SMART" id="SM00591">
    <property type="entry name" value="RWD"/>
    <property type="match status" value="1"/>
</dbReference>
<dbReference type="EMBL" id="CAUEEQ010079668">
    <property type="protein sequence ID" value="CAJ0968780.1"/>
    <property type="molecule type" value="Genomic_DNA"/>
</dbReference>
<sequence length="308" mass="36050">MFNSTEGEDRGRDYSFNGMGDDVLSVPFCSIRMCTSVRECLQLQLLEMEMLFSMFPSKEDIVINGVTSLSILRRYLEGTNESPPPNIQFSVFVKTEEVMDKAELHVYLPHSYPTGEPQLFVRSSALDKLQHNNLNKCLATYVSSLDRGDLCITNAIQWLTDNLSSYVEISKNTNGIEADTKNVSMTFHRMWIYSHHIYRQELKKKILDCAKRLNLTEGHKEQCEEFWRDIRYPNWKHISCKHTESVHVTDSMDALRLFQSFEELIFEAHGDYGLRNDYHMDLGQFFEYLRQHQSEHIFQILFGIERKS</sequence>